<dbReference type="PANTHER" id="PTHR45913">
    <property type="entry name" value="EPM2A-INTERACTING PROTEIN 1"/>
    <property type="match status" value="1"/>
</dbReference>
<gene>
    <name evidence="1" type="primary">Gtf2ird2_6</name>
    <name evidence="1" type="ORF">GTO93_0004778</name>
</gene>
<evidence type="ECO:0000313" key="2">
    <source>
        <dbReference type="Proteomes" id="UP001166093"/>
    </source>
</evidence>
<protein>
    <submittedName>
        <fullName evidence="1">GT2D2 protein</fullName>
    </submittedName>
</protein>
<dbReference type="EMBL" id="JAAWVQ010159734">
    <property type="protein sequence ID" value="MBN3286690.1"/>
    <property type="molecule type" value="Genomic_DNA"/>
</dbReference>
<dbReference type="Proteomes" id="UP001166093">
    <property type="component" value="Unassembled WGS sequence"/>
</dbReference>
<feature type="non-terminal residue" evidence="1">
    <location>
        <position position="1"/>
    </location>
</feature>
<comment type="caution">
    <text evidence="1">The sequence shown here is derived from an EMBL/GenBank/DDBJ whole genome shotgun (WGS) entry which is preliminary data.</text>
</comment>
<sequence length="129" mass="14820">MQTGIFRCAVQALLKKYKEMGNVEDRKPSGRLRKLQQMKFYEFLPSTFSQLRIQAVRVMSMFGSTYFCKLLFSLVKINKSAQRSRLNDKHLHSVLKIASAQNMNPDIDKLVSRKRCQISSVSENAQGSN</sequence>
<evidence type="ECO:0000313" key="1">
    <source>
        <dbReference type="EMBL" id="MBN3286690.1"/>
    </source>
</evidence>
<feature type="non-terminal residue" evidence="1">
    <location>
        <position position="129"/>
    </location>
</feature>
<reference evidence="1" key="1">
    <citation type="journal article" date="2021" name="Cell">
        <title>Tracing the genetic footprints of vertebrate landing in non-teleost ray-finned fishes.</title>
        <authorList>
            <person name="Bi X."/>
            <person name="Wang K."/>
            <person name="Yang L."/>
            <person name="Pan H."/>
            <person name="Jiang H."/>
            <person name="Wei Q."/>
            <person name="Fang M."/>
            <person name="Yu H."/>
            <person name="Zhu C."/>
            <person name="Cai Y."/>
            <person name="He Y."/>
            <person name="Gan X."/>
            <person name="Zeng H."/>
            <person name="Yu D."/>
            <person name="Zhu Y."/>
            <person name="Jiang H."/>
            <person name="Qiu Q."/>
            <person name="Yang H."/>
            <person name="Zhang Y.E."/>
            <person name="Wang W."/>
            <person name="Zhu M."/>
            <person name="He S."/>
            <person name="Zhang G."/>
        </authorList>
    </citation>
    <scope>NUCLEOTIDE SEQUENCE</scope>
    <source>
        <strain evidence="1">Pddl_001</strain>
    </source>
</reference>
<name>A0ABS2YJJ8_POLSP</name>
<proteinExistence type="predicted"/>
<keyword evidence="2" id="KW-1185">Reference proteome</keyword>
<dbReference type="PANTHER" id="PTHR45913:SF11">
    <property type="entry name" value="EPM2A-INTERACTING PROTEIN 1"/>
    <property type="match status" value="1"/>
</dbReference>
<organism evidence="1 2">
    <name type="scientific">Polyodon spathula</name>
    <name type="common">North American paddlefish</name>
    <name type="synonym">Squalus spathula</name>
    <dbReference type="NCBI Taxonomy" id="7913"/>
    <lineage>
        <taxon>Eukaryota</taxon>
        <taxon>Metazoa</taxon>
        <taxon>Chordata</taxon>
        <taxon>Craniata</taxon>
        <taxon>Vertebrata</taxon>
        <taxon>Euteleostomi</taxon>
        <taxon>Actinopterygii</taxon>
        <taxon>Chondrostei</taxon>
        <taxon>Acipenseriformes</taxon>
        <taxon>Polyodontidae</taxon>
        <taxon>Polyodon</taxon>
    </lineage>
</organism>
<accession>A0ABS2YJJ8</accession>